<evidence type="ECO:0000256" key="1">
    <source>
        <dbReference type="ARBA" id="ARBA00004418"/>
    </source>
</evidence>
<dbReference type="InterPro" id="IPR050490">
    <property type="entry name" value="Bact_solute-bd_prot1"/>
</dbReference>
<geneLocation type="plasmid" evidence="5 6">
    <name>pRgalR602c</name>
</geneLocation>
<dbReference type="RefSeq" id="WP_040115571.1">
    <property type="nucleotide sequence ID" value="NZ_CP006880.1"/>
</dbReference>
<sequence length="453" mass="49085">MRKGIQSLLLGVSAAVALSGSAIATDLDITCRCVVGGVNSGTAEWIQKKVIPAFTEKMKAQGKDVTVKLTQFGGEDEQLTQQLALDFSTGAGPDISAFDGFLIPSFVQGGLLKPLEEIAGPDVASWDGWSHIADGTKALMSYQGKPYGIALGTDARMIFVRRDLFQKAGLDADSWQPKSWGELLDAARKIKAADPDSFPLQLNAGVSMGEATTMQGYWMALLGTGEQVTDENGKYIVASQGILDTLRLYKTIYVDDKLGDQRAQLLSDGRNRTFANFRDGKTAMLVEGDWFYRSVTAPGAEFAVADREKVMTWKKMPAAQPGKGLRGQDFVTISGGTGFVINPHTDAPKESWELLSFMNSQEQLTAFQEIQPAIRIRDDVAIPNSPFLTETAKTLLPITTARPNDASYNKVSTEIQRMTESVVSGEMSPEDAMAQYKAAIVAIVGEENTVSRL</sequence>
<comment type="similarity">
    <text evidence="2">Belongs to the bacterial solute-binding protein 1 family.</text>
</comment>
<dbReference type="Pfam" id="PF01547">
    <property type="entry name" value="SBP_bac_1"/>
    <property type="match status" value="1"/>
</dbReference>
<feature type="signal peptide" evidence="4">
    <location>
        <begin position="1"/>
        <end position="24"/>
    </location>
</feature>
<dbReference type="HOGENOM" id="CLU_031285_11_0_5"/>
<dbReference type="SUPFAM" id="SSF53850">
    <property type="entry name" value="Periplasmic binding protein-like II"/>
    <property type="match status" value="1"/>
</dbReference>
<keyword evidence="5" id="KW-0614">Plasmid</keyword>
<reference evidence="5 6" key="1">
    <citation type="submission" date="2013-11" db="EMBL/GenBank/DDBJ databases">
        <title>Complete genome sequence of Rhizobium gallicum bv. gallicum R602.</title>
        <authorList>
            <person name="Bustos P."/>
            <person name="Santamaria R.I."/>
            <person name="Lozano L."/>
            <person name="Acosta J.L."/>
            <person name="Ormeno-Orrillo E."/>
            <person name="Rogel M.A."/>
            <person name="Romero D."/>
            <person name="Cevallos M.A."/>
            <person name="Martinez-Romero E."/>
            <person name="Gonzalez V."/>
        </authorList>
    </citation>
    <scope>NUCLEOTIDE SEQUENCE [LARGE SCALE GENOMIC DNA]</scope>
    <source>
        <strain evidence="5 6">R602</strain>
        <plasmid evidence="5 6">pRgalR602c</plasmid>
    </source>
</reference>
<evidence type="ECO:0000313" key="5">
    <source>
        <dbReference type="EMBL" id="AJD45325.1"/>
    </source>
</evidence>
<evidence type="ECO:0000256" key="3">
    <source>
        <dbReference type="ARBA" id="ARBA00022764"/>
    </source>
</evidence>
<keyword evidence="4" id="KW-0732">Signal</keyword>
<dbReference type="GO" id="GO:0042597">
    <property type="term" value="C:periplasmic space"/>
    <property type="evidence" value="ECO:0007669"/>
    <property type="project" value="UniProtKB-SubCell"/>
</dbReference>
<dbReference type="PANTHER" id="PTHR43649">
    <property type="entry name" value="ARABINOSE-BINDING PROTEIN-RELATED"/>
    <property type="match status" value="1"/>
</dbReference>
<comment type="subcellular location">
    <subcellularLocation>
        <location evidence="1">Periplasm</location>
    </subcellularLocation>
</comment>
<feature type="chain" id="PRO_5002097173" evidence="4">
    <location>
        <begin position="25"/>
        <end position="453"/>
    </location>
</feature>
<dbReference type="InterPro" id="IPR006059">
    <property type="entry name" value="SBP"/>
</dbReference>
<proteinExistence type="inferred from homology"/>
<gene>
    <name evidence="5" type="ORF">RGR602_PC01298</name>
</gene>
<name>A0A0B4XEZ3_9HYPH</name>
<keyword evidence="3" id="KW-0574">Periplasm</keyword>
<dbReference type="Gene3D" id="3.40.190.10">
    <property type="entry name" value="Periplasmic binding protein-like II"/>
    <property type="match status" value="1"/>
</dbReference>
<evidence type="ECO:0000313" key="6">
    <source>
        <dbReference type="Proteomes" id="UP000031368"/>
    </source>
</evidence>
<keyword evidence="6" id="KW-1185">Reference proteome</keyword>
<accession>A0A0B4XEZ3</accession>
<protein>
    <submittedName>
        <fullName evidence="5">ABC transporter substrate-binding protein</fullName>
    </submittedName>
</protein>
<dbReference type="EMBL" id="CP006880">
    <property type="protein sequence ID" value="AJD45325.1"/>
    <property type="molecule type" value="Genomic_DNA"/>
</dbReference>
<dbReference type="Proteomes" id="UP000031368">
    <property type="component" value="Plasmid pRgalR602c"/>
</dbReference>
<evidence type="ECO:0000256" key="4">
    <source>
        <dbReference type="SAM" id="SignalP"/>
    </source>
</evidence>
<dbReference type="KEGG" id="rga:RGR602_PC01298"/>
<dbReference type="PANTHER" id="PTHR43649:SF14">
    <property type="entry name" value="BLR3389 PROTEIN"/>
    <property type="match status" value="1"/>
</dbReference>
<evidence type="ECO:0000256" key="2">
    <source>
        <dbReference type="ARBA" id="ARBA00008520"/>
    </source>
</evidence>
<dbReference type="AlphaFoldDB" id="A0A0B4XEZ3"/>
<organism evidence="5 6">
    <name type="scientific">Rhizobium gallicum bv. gallicum R602sp</name>
    <dbReference type="NCBI Taxonomy" id="1041138"/>
    <lineage>
        <taxon>Bacteria</taxon>
        <taxon>Pseudomonadati</taxon>
        <taxon>Pseudomonadota</taxon>
        <taxon>Alphaproteobacteria</taxon>
        <taxon>Hyphomicrobiales</taxon>
        <taxon>Rhizobiaceae</taxon>
        <taxon>Rhizobium/Agrobacterium group</taxon>
        <taxon>Rhizobium</taxon>
    </lineage>
</organism>